<dbReference type="PANTHER" id="PTHR11062:SF375">
    <property type="entry name" value="EXOSTOSIN GT47 DOMAIN-CONTAINING PROTEIN"/>
    <property type="match status" value="1"/>
</dbReference>
<accession>A0A176WLX7</accession>
<comment type="similarity">
    <text evidence="2">Belongs to the glycosyltransferase 47 family.</text>
</comment>
<evidence type="ECO:0000259" key="6">
    <source>
        <dbReference type="Pfam" id="PF03016"/>
    </source>
</evidence>
<keyword evidence="4" id="KW-0333">Golgi apparatus</keyword>
<dbReference type="EMBL" id="LVLJ01000445">
    <property type="protein sequence ID" value="OAE34150.1"/>
    <property type="molecule type" value="Genomic_DNA"/>
</dbReference>
<feature type="domain" description="Exostosin GT47" evidence="6">
    <location>
        <begin position="121"/>
        <end position="456"/>
    </location>
</feature>
<gene>
    <name evidence="7" type="ORF">AXG93_1593s1090</name>
</gene>
<keyword evidence="3" id="KW-0735">Signal-anchor</keyword>
<protein>
    <recommendedName>
        <fullName evidence="6">Exostosin GT47 domain-containing protein</fullName>
    </recommendedName>
</protein>
<dbReference type="InterPro" id="IPR004263">
    <property type="entry name" value="Exostosin"/>
</dbReference>
<dbReference type="PANTHER" id="PTHR11062">
    <property type="entry name" value="EXOSTOSIN HEPARAN SULFATE GLYCOSYLTRANSFERASE -RELATED"/>
    <property type="match status" value="1"/>
</dbReference>
<dbReference type="AlphaFoldDB" id="A0A176WLX7"/>
<keyword evidence="5" id="KW-0812">Transmembrane</keyword>
<keyword evidence="8" id="KW-1185">Reference proteome</keyword>
<organism evidence="7 8">
    <name type="scientific">Marchantia polymorpha subsp. ruderalis</name>
    <dbReference type="NCBI Taxonomy" id="1480154"/>
    <lineage>
        <taxon>Eukaryota</taxon>
        <taxon>Viridiplantae</taxon>
        <taxon>Streptophyta</taxon>
        <taxon>Embryophyta</taxon>
        <taxon>Marchantiophyta</taxon>
        <taxon>Marchantiopsida</taxon>
        <taxon>Marchantiidae</taxon>
        <taxon>Marchantiales</taxon>
        <taxon>Marchantiaceae</taxon>
        <taxon>Marchantia</taxon>
    </lineage>
</organism>
<reference evidence="7" key="1">
    <citation type="submission" date="2016-03" db="EMBL/GenBank/DDBJ databases">
        <title>Mechanisms controlling the formation of the plant cell surface in tip-growing cells are functionally conserved among land plants.</title>
        <authorList>
            <person name="Honkanen S."/>
            <person name="Jones V.A."/>
            <person name="Morieri G."/>
            <person name="Champion C."/>
            <person name="Hetherington A.J."/>
            <person name="Kelly S."/>
            <person name="Saint-Marcoux D."/>
            <person name="Proust H."/>
            <person name="Prescott H."/>
            <person name="Dolan L."/>
        </authorList>
    </citation>
    <scope>NUCLEOTIDE SEQUENCE [LARGE SCALE GENOMIC DNA]</scope>
    <source>
        <tissue evidence="7">Whole gametophyte</tissue>
    </source>
</reference>
<evidence type="ECO:0000256" key="4">
    <source>
        <dbReference type="ARBA" id="ARBA00023034"/>
    </source>
</evidence>
<keyword evidence="5" id="KW-0472">Membrane</keyword>
<evidence type="ECO:0000256" key="2">
    <source>
        <dbReference type="ARBA" id="ARBA00010271"/>
    </source>
</evidence>
<name>A0A176WLX7_MARPO</name>
<evidence type="ECO:0000256" key="5">
    <source>
        <dbReference type="SAM" id="Phobius"/>
    </source>
</evidence>
<evidence type="ECO:0000256" key="3">
    <source>
        <dbReference type="ARBA" id="ARBA00022968"/>
    </source>
</evidence>
<comment type="caution">
    <text evidence="7">The sequence shown here is derived from an EMBL/GenBank/DDBJ whole genome shotgun (WGS) entry which is preliminary data.</text>
</comment>
<proteinExistence type="inferred from homology"/>
<evidence type="ECO:0000313" key="7">
    <source>
        <dbReference type="EMBL" id="OAE34150.1"/>
    </source>
</evidence>
<evidence type="ECO:0000256" key="1">
    <source>
        <dbReference type="ARBA" id="ARBA00004323"/>
    </source>
</evidence>
<comment type="subcellular location">
    <subcellularLocation>
        <location evidence="1">Golgi apparatus membrane</location>
        <topology evidence="1">Single-pass type II membrane protein</topology>
    </subcellularLocation>
</comment>
<sequence length="551" mass="62777">MAFHSLVQRPSPRSKLVKLRMEQVQLVGSIQRNKSAMYNGGSHGAASYKTGPKMVWRWVLVCMALGSAAAVAICGLLAGYGDFVIRQQHPALFQAAPFVVPDEQFVSSSSSIAQHRQQQHCQGKRLYIYNLPRLFNLDILDRYCQNKTDYPEMCAKFVNSGMGFKLERVMEPLEAWYRTDQFSLDLLFHDRLKKYPCLTQDPETADLFYAPYYAGLDVTEFLFATEIQLRDKLTQRFLGWMMAQPSFVRLQGHKHLLLLGRIVWDFHRTEVLSNWGNSLLKNGDVENMTALILERDPEASEAHQMAVPYPTSFHPKTDAELKLWQEKVASSNRDLSLVSFAGSPRRNKSKGHVMYAYLRDNLFEQCDKSNLCTPLLCDEIDCQANPHLVTNLLLRSTFCLQPPGDSPTRKGVFDCLVAGTIPVFFTVHSAYNQYLWHLPKDGDSYSVLYDEDEVRDKGFDVMAALQQIPASKIKSMQETILHKIIPVILYDHIDRDPNKKTKDAIDVILDHLLVEGFQTYPDEAKLSASLTMETAAYTRHLRTGRVAIFCD</sequence>
<dbReference type="Pfam" id="PF03016">
    <property type="entry name" value="Exostosin_GT47"/>
    <property type="match status" value="1"/>
</dbReference>
<dbReference type="GO" id="GO:0016757">
    <property type="term" value="F:glycosyltransferase activity"/>
    <property type="evidence" value="ECO:0007669"/>
    <property type="project" value="InterPro"/>
</dbReference>
<dbReference type="GO" id="GO:0000139">
    <property type="term" value="C:Golgi membrane"/>
    <property type="evidence" value="ECO:0007669"/>
    <property type="project" value="UniProtKB-SubCell"/>
</dbReference>
<dbReference type="Proteomes" id="UP000077202">
    <property type="component" value="Unassembled WGS sequence"/>
</dbReference>
<feature type="transmembrane region" description="Helical" evidence="5">
    <location>
        <begin position="58"/>
        <end position="80"/>
    </location>
</feature>
<keyword evidence="5" id="KW-1133">Transmembrane helix</keyword>
<dbReference type="InterPro" id="IPR040911">
    <property type="entry name" value="Exostosin_GT47"/>
</dbReference>
<evidence type="ECO:0000313" key="8">
    <source>
        <dbReference type="Proteomes" id="UP000077202"/>
    </source>
</evidence>